<feature type="transmembrane region" description="Helical" evidence="1">
    <location>
        <begin position="20"/>
        <end position="42"/>
    </location>
</feature>
<evidence type="ECO:0000313" key="3">
    <source>
        <dbReference type="Proteomes" id="UP000294933"/>
    </source>
</evidence>
<dbReference type="VEuPathDB" id="FungiDB:BD410DRAFT_831623"/>
<keyword evidence="1" id="KW-1133">Transmembrane helix</keyword>
<dbReference type="EMBL" id="ML170225">
    <property type="protein sequence ID" value="TDL17236.1"/>
    <property type="molecule type" value="Genomic_DNA"/>
</dbReference>
<proteinExistence type="predicted"/>
<keyword evidence="3" id="KW-1185">Reference proteome</keyword>
<reference evidence="2 3" key="1">
    <citation type="submission" date="2018-06" db="EMBL/GenBank/DDBJ databases">
        <title>A transcriptomic atlas of mushroom development highlights an independent origin of complex multicellularity.</title>
        <authorList>
            <consortium name="DOE Joint Genome Institute"/>
            <person name="Krizsan K."/>
            <person name="Almasi E."/>
            <person name="Merenyi Z."/>
            <person name="Sahu N."/>
            <person name="Viragh M."/>
            <person name="Koszo T."/>
            <person name="Mondo S."/>
            <person name="Kiss B."/>
            <person name="Balint B."/>
            <person name="Kues U."/>
            <person name="Barry K."/>
            <person name="Hegedus J.C."/>
            <person name="Henrissat B."/>
            <person name="Johnson J."/>
            <person name="Lipzen A."/>
            <person name="Ohm R."/>
            <person name="Nagy I."/>
            <person name="Pangilinan J."/>
            <person name="Yan J."/>
            <person name="Xiong Y."/>
            <person name="Grigoriev I.V."/>
            <person name="Hibbett D.S."/>
            <person name="Nagy L.G."/>
        </authorList>
    </citation>
    <scope>NUCLEOTIDE SEQUENCE [LARGE SCALE GENOMIC DNA]</scope>
    <source>
        <strain evidence="2 3">SZMC22713</strain>
    </source>
</reference>
<accession>A0A4Y7PQB8</accession>
<feature type="non-terminal residue" evidence="2">
    <location>
        <position position="170"/>
    </location>
</feature>
<organism evidence="2 3">
    <name type="scientific">Rickenella mellea</name>
    <dbReference type="NCBI Taxonomy" id="50990"/>
    <lineage>
        <taxon>Eukaryota</taxon>
        <taxon>Fungi</taxon>
        <taxon>Dikarya</taxon>
        <taxon>Basidiomycota</taxon>
        <taxon>Agaricomycotina</taxon>
        <taxon>Agaricomycetes</taxon>
        <taxon>Hymenochaetales</taxon>
        <taxon>Rickenellaceae</taxon>
        <taxon>Rickenella</taxon>
    </lineage>
</organism>
<sequence length="170" mass="18314">MNGVPPALLLILHLKETAVYFIMLPAVLLANLGFTSIVAFIFSQMASTSPSFLQVWSMPTITSFAASLGPLSIPSLEAWPLSFPDSLSSFLSASPAAFPSPTTPLDEWDTCERFSQPAPHSWFQTHLNATGWCRARWLDSNEDGLANGNLNVTRAVEASSVDTMAGANSH</sequence>
<dbReference type="Proteomes" id="UP000294933">
    <property type="component" value="Unassembled WGS sequence"/>
</dbReference>
<keyword evidence="1" id="KW-0812">Transmembrane</keyword>
<keyword evidence="1" id="KW-0472">Membrane</keyword>
<evidence type="ECO:0000313" key="2">
    <source>
        <dbReference type="EMBL" id="TDL17236.1"/>
    </source>
</evidence>
<protein>
    <submittedName>
        <fullName evidence="2">Uncharacterized protein</fullName>
    </submittedName>
</protein>
<dbReference type="AlphaFoldDB" id="A0A4Y7PQB8"/>
<evidence type="ECO:0000256" key="1">
    <source>
        <dbReference type="SAM" id="Phobius"/>
    </source>
</evidence>
<gene>
    <name evidence="2" type="ORF">BD410DRAFT_831623</name>
</gene>
<name>A0A4Y7PQB8_9AGAM</name>